<sequence>MADSLVSFDLVRLQSPGDAPAGGRRVTRVWVGEGTSEMDSLGRSGEVSWLGFLYSVVSVVFVTMLAPALKVFLLTVVAATLRITAFYFFGEENMGKVVGSEGYLYYAKVLLGNYLGYGPVLHLLNRPHPDAPLL</sequence>
<dbReference type="Proteomes" id="UP001487740">
    <property type="component" value="Unassembled WGS sequence"/>
</dbReference>
<organism evidence="2 3">
    <name type="scientific">Scylla paramamosain</name>
    <name type="common">Mud crab</name>
    <dbReference type="NCBI Taxonomy" id="85552"/>
    <lineage>
        <taxon>Eukaryota</taxon>
        <taxon>Metazoa</taxon>
        <taxon>Ecdysozoa</taxon>
        <taxon>Arthropoda</taxon>
        <taxon>Crustacea</taxon>
        <taxon>Multicrustacea</taxon>
        <taxon>Malacostraca</taxon>
        <taxon>Eumalacostraca</taxon>
        <taxon>Eucarida</taxon>
        <taxon>Decapoda</taxon>
        <taxon>Pleocyemata</taxon>
        <taxon>Brachyura</taxon>
        <taxon>Eubrachyura</taxon>
        <taxon>Portunoidea</taxon>
        <taxon>Portunidae</taxon>
        <taxon>Portuninae</taxon>
        <taxon>Scylla</taxon>
    </lineage>
</organism>
<dbReference type="EMBL" id="JARAKH010000025">
    <property type="protein sequence ID" value="KAK8390515.1"/>
    <property type="molecule type" value="Genomic_DNA"/>
</dbReference>
<keyword evidence="1" id="KW-1133">Transmembrane helix</keyword>
<gene>
    <name evidence="2" type="ORF">O3P69_010300</name>
</gene>
<keyword evidence="1" id="KW-0472">Membrane</keyword>
<accession>A0AAW0TSP8</accession>
<keyword evidence="1" id="KW-0812">Transmembrane</keyword>
<feature type="transmembrane region" description="Helical" evidence="1">
    <location>
        <begin position="102"/>
        <end position="124"/>
    </location>
</feature>
<evidence type="ECO:0000313" key="3">
    <source>
        <dbReference type="Proteomes" id="UP001487740"/>
    </source>
</evidence>
<comment type="caution">
    <text evidence="2">The sequence shown here is derived from an EMBL/GenBank/DDBJ whole genome shotgun (WGS) entry which is preliminary data.</text>
</comment>
<reference evidence="2 3" key="1">
    <citation type="submission" date="2023-03" db="EMBL/GenBank/DDBJ databases">
        <title>High-quality genome of Scylla paramamosain provides insights in environmental adaptation.</title>
        <authorList>
            <person name="Zhang L."/>
        </authorList>
    </citation>
    <scope>NUCLEOTIDE SEQUENCE [LARGE SCALE GENOMIC DNA]</scope>
    <source>
        <strain evidence="2">LZ_2023a</strain>
        <tissue evidence="2">Muscle</tissue>
    </source>
</reference>
<evidence type="ECO:0000256" key="1">
    <source>
        <dbReference type="SAM" id="Phobius"/>
    </source>
</evidence>
<name>A0AAW0TSP8_SCYPA</name>
<proteinExistence type="predicted"/>
<keyword evidence="3" id="KW-1185">Reference proteome</keyword>
<dbReference type="AlphaFoldDB" id="A0AAW0TSP8"/>
<protein>
    <submittedName>
        <fullName evidence="2">Uncharacterized protein</fullName>
    </submittedName>
</protein>
<evidence type="ECO:0000313" key="2">
    <source>
        <dbReference type="EMBL" id="KAK8390515.1"/>
    </source>
</evidence>